<dbReference type="PIRSF" id="PIRSF001430">
    <property type="entry name" value="tRNA_psdUrid_synth"/>
    <property type="match status" value="1"/>
</dbReference>
<dbReference type="HOGENOM" id="CLU_014673_0_1_14"/>
<keyword evidence="10" id="KW-1185">Reference proteome</keyword>
<dbReference type="KEGG" id="apal:BN85413130"/>
<dbReference type="GO" id="GO:0003723">
    <property type="term" value="F:RNA binding"/>
    <property type="evidence" value="ECO:0007669"/>
    <property type="project" value="InterPro"/>
</dbReference>
<dbReference type="InterPro" id="IPR020095">
    <property type="entry name" value="PsdUridine_synth_TruA_C"/>
</dbReference>
<dbReference type="HAMAP" id="MF_00171">
    <property type="entry name" value="TruA"/>
    <property type="match status" value="1"/>
</dbReference>
<evidence type="ECO:0000256" key="6">
    <source>
        <dbReference type="PIRSR" id="PIRSR001430-2"/>
    </source>
</evidence>
<name>U4KQN5_ALTPJ</name>
<feature type="domain" description="Pseudouridine synthase I TruA alpha/beta" evidence="8">
    <location>
        <begin position="136"/>
        <end position="236"/>
    </location>
</feature>
<dbReference type="PANTHER" id="PTHR11142">
    <property type="entry name" value="PSEUDOURIDYLATE SYNTHASE"/>
    <property type="match status" value="1"/>
</dbReference>
<comment type="catalytic activity">
    <reaction evidence="4 7">
        <text>uridine(38/39/40) in tRNA = pseudouridine(38/39/40) in tRNA</text>
        <dbReference type="Rhea" id="RHEA:22376"/>
        <dbReference type="Rhea" id="RHEA-COMP:10085"/>
        <dbReference type="Rhea" id="RHEA-COMP:10087"/>
        <dbReference type="ChEBI" id="CHEBI:65314"/>
        <dbReference type="ChEBI" id="CHEBI:65315"/>
        <dbReference type="EC" id="5.4.99.12"/>
    </reaction>
</comment>
<sequence>MVVSYDGTNYHGYQMQPHETTIQEVIEKALELMTKIKIKTYAASRTDKGVHAEGQVLHFETDLKIEANTFTDAVNKRLPNDIKIVKTTKKNESFHARHSAKSKVYHYVFSKKELTPFNNRFQVYIPNLDYELMKQASNLFIGTHDFTAFGTEIMDKTVTKTMYQVELKETRNAYIFIVHGNHFLKYMVRSMVGTLIDIGRHKKTMDIITKMFETKDRKLAGKTADAKGLCLKRIYYK</sequence>
<comment type="caution">
    <text evidence="4">Lacks conserved residue(s) required for the propagation of feature annotation.</text>
</comment>
<dbReference type="STRING" id="1318466.BN85413130"/>
<evidence type="ECO:0000256" key="2">
    <source>
        <dbReference type="ARBA" id="ARBA00022694"/>
    </source>
</evidence>
<dbReference type="Gene3D" id="3.30.70.660">
    <property type="entry name" value="Pseudouridine synthase I, catalytic domain, C-terminal subdomain"/>
    <property type="match status" value="1"/>
</dbReference>
<comment type="subunit">
    <text evidence="4">Homodimer.</text>
</comment>
<evidence type="ECO:0000313" key="10">
    <source>
        <dbReference type="Proteomes" id="UP000032740"/>
    </source>
</evidence>
<evidence type="ECO:0000256" key="4">
    <source>
        <dbReference type="HAMAP-Rule" id="MF_00171"/>
    </source>
</evidence>
<keyword evidence="2 4" id="KW-0819">tRNA processing</keyword>
<dbReference type="InterPro" id="IPR020103">
    <property type="entry name" value="PsdUridine_synth_cat_dom_sf"/>
</dbReference>
<proteinExistence type="inferred from homology"/>
<dbReference type="Pfam" id="PF01416">
    <property type="entry name" value="PseudoU_synth_1"/>
    <property type="match status" value="2"/>
</dbReference>
<dbReference type="CDD" id="cd02570">
    <property type="entry name" value="PseudoU_synth_EcTruA"/>
    <property type="match status" value="1"/>
</dbReference>
<dbReference type="FunFam" id="3.30.70.580:FF:000001">
    <property type="entry name" value="tRNA pseudouridine synthase A"/>
    <property type="match status" value="1"/>
</dbReference>
<evidence type="ECO:0000256" key="7">
    <source>
        <dbReference type="RuleBase" id="RU003792"/>
    </source>
</evidence>
<dbReference type="InterPro" id="IPR001406">
    <property type="entry name" value="PsdUridine_synth_TruA"/>
</dbReference>
<dbReference type="GO" id="GO:0031119">
    <property type="term" value="P:tRNA pseudouridine synthesis"/>
    <property type="evidence" value="ECO:0007669"/>
    <property type="project" value="UniProtKB-UniRule"/>
</dbReference>
<dbReference type="EMBL" id="FO681347">
    <property type="protein sequence ID" value="CCV64890.1"/>
    <property type="molecule type" value="Genomic_DNA"/>
</dbReference>
<evidence type="ECO:0000313" key="9">
    <source>
        <dbReference type="EMBL" id="CCV64890.1"/>
    </source>
</evidence>
<keyword evidence="3 4" id="KW-0413">Isomerase</keyword>
<dbReference type="Proteomes" id="UP000032740">
    <property type="component" value="Chromosome"/>
</dbReference>
<evidence type="ECO:0000256" key="3">
    <source>
        <dbReference type="ARBA" id="ARBA00023235"/>
    </source>
</evidence>
<dbReference type="Gene3D" id="3.30.70.580">
    <property type="entry name" value="Pseudouridine synthase I, catalytic domain, N-terminal subdomain"/>
    <property type="match status" value="1"/>
</dbReference>
<feature type="domain" description="Pseudouridine synthase I TruA alpha/beta" evidence="8">
    <location>
        <begin position="2"/>
        <end position="97"/>
    </location>
</feature>
<dbReference type="SUPFAM" id="SSF55120">
    <property type="entry name" value="Pseudouridine synthase"/>
    <property type="match status" value="1"/>
</dbReference>
<comment type="similarity">
    <text evidence="1 4 7">Belongs to the tRNA pseudouridine synthase TruA family.</text>
</comment>
<dbReference type="EC" id="5.4.99.12" evidence="4"/>
<dbReference type="NCBIfam" id="TIGR00071">
    <property type="entry name" value="hisT_truA"/>
    <property type="match status" value="1"/>
</dbReference>
<evidence type="ECO:0000256" key="5">
    <source>
        <dbReference type="PIRSR" id="PIRSR001430-1"/>
    </source>
</evidence>
<evidence type="ECO:0000259" key="8">
    <source>
        <dbReference type="Pfam" id="PF01416"/>
    </source>
</evidence>
<protein>
    <recommendedName>
        <fullName evidence="4">tRNA pseudouridine synthase A</fullName>
        <ecNumber evidence="4">5.4.99.12</ecNumber>
    </recommendedName>
    <alternativeName>
        <fullName evidence="4">tRNA pseudouridine(38-40) synthase</fullName>
    </alternativeName>
    <alternativeName>
        <fullName evidence="4">tRNA pseudouridylate synthase I</fullName>
    </alternativeName>
    <alternativeName>
        <fullName evidence="4">tRNA-uridine isomerase I</fullName>
    </alternativeName>
</protein>
<reference evidence="9 10" key="1">
    <citation type="journal article" date="2013" name="J. Mol. Microbiol. Biotechnol.">
        <title>Analysis of the Complete Genomes of Acholeplasma brassicae , A. palmae and A. laidlawii and Their Comparison to the Obligate Parasites from ' Candidatus Phytoplasma'.</title>
        <authorList>
            <person name="Kube M."/>
            <person name="Siewert C."/>
            <person name="Migdoll A.M."/>
            <person name="Duduk B."/>
            <person name="Holz S."/>
            <person name="Rabus R."/>
            <person name="Seemuller E."/>
            <person name="Mitrovic J."/>
            <person name="Muller I."/>
            <person name="Buttner C."/>
            <person name="Reinhardt R."/>
        </authorList>
    </citation>
    <scope>NUCLEOTIDE SEQUENCE [LARGE SCALE GENOMIC DNA]</scope>
    <source>
        <strain evidence="9 10">J233</strain>
    </source>
</reference>
<dbReference type="GO" id="GO:0160147">
    <property type="term" value="F:tRNA pseudouridine(38-40) synthase activity"/>
    <property type="evidence" value="ECO:0007669"/>
    <property type="project" value="UniProtKB-EC"/>
</dbReference>
<comment type="function">
    <text evidence="4">Formation of pseudouridine at positions 38, 39 and 40 in the anticodon stem and loop of transfer RNAs.</text>
</comment>
<dbReference type="InterPro" id="IPR020097">
    <property type="entry name" value="PsdUridine_synth_TruA_a/b_dom"/>
</dbReference>
<accession>U4KQN5</accession>
<organism evidence="9 10">
    <name type="scientific">Alteracholeplasma palmae (strain ATCC 49389 / J233)</name>
    <name type="common">Acholeplasma palmae</name>
    <dbReference type="NCBI Taxonomy" id="1318466"/>
    <lineage>
        <taxon>Bacteria</taxon>
        <taxon>Bacillati</taxon>
        <taxon>Mycoplasmatota</taxon>
        <taxon>Mollicutes</taxon>
        <taxon>Acholeplasmatales</taxon>
        <taxon>Acholeplasmataceae</taxon>
        <taxon>Acholeplasma</taxon>
    </lineage>
</organism>
<gene>
    <name evidence="4 9" type="primary">truA</name>
    <name evidence="9" type="ORF">BN85413130</name>
</gene>
<evidence type="ECO:0000256" key="1">
    <source>
        <dbReference type="ARBA" id="ARBA00009375"/>
    </source>
</evidence>
<dbReference type="InterPro" id="IPR020094">
    <property type="entry name" value="TruA/RsuA/RluB/E/F_N"/>
</dbReference>
<dbReference type="PANTHER" id="PTHR11142:SF0">
    <property type="entry name" value="TRNA PSEUDOURIDINE SYNTHASE-LIKE 1"/>
    <property type="match status" value="1"/>
</dbReference>
<dbReference type="AlphaFoldDB" id="U4KQN5"/>
<feature type="active site" description="Nucleophile" evidence="4 5">
    <location>
        <position position="47"/>
    </location>
</feature>
<feature type="binding site" evidence="4 6">
    <location>
        <position position="105"/>
    </location>
    <ligand>
        <name>substrate</name>
    </ligand>
</feature>